<evidence type="ECO:0000313" key="5">
    <source>
        <dbReference type="EMBL" id="EDQ92073.1"/>
    </source>
</evidence>
<gene>
    <name evidence="5" type="ORF">MONBRDRAFT_35873</name>
</gene>
<feature type="compositionally biased region" description="Polar residues" evidence="2">
    <location>
        <begin position="274"/>
        <end position="287"/>
    </location>
</feature>
<dbReference type="RefSeq" id="XP_001743359.1">
    <property type="nucleotide sequence ID" value="XM_001743307.1"/>
</dbReference>
<dbReference type="eggNOG" id="KOG4568">
    <property type="taxonomic scope" value="Eukaryota"/>
</dbReference>
<dbReference type="SUPFAM" id="SSF74924">
    <property type="entry name" value="Cap-Gly domain"/>
    <property type="match status" value="1"/>
</dbReference>
<feature type="region of interest" description="Disordered" evidence="2">
    <location>
        <begin position="205"/>
        <end position="240"/>
    </location>
</feature>
<accession>A9USB8</accession>
<evidence type="ECO:0008006" key="7">
    <source>
        <dbReference type="Google" id="ProtNLM"/>
    </source>
</evidence>
<dbReference type="STRING" id="81824.A9USB8"/>
<dbReference type="SUPFAM" id="SSF47473">
    <property type="entry name" value="EF-hand"/>
    <property type="match status" value="1"/>
</dbReference>
<dbReference type="InterPro" id="IPR000048">
    <property type="entry name" value="IQ_motif_EF-hand-BS"/>
</dbReference>
<dbReference type="CDD" id="cd23767">
    <property type="entry name" value="IQCD"/>
    <property type="match status" value="1"/>
</dbReference>
<feature type="region of interest" description="Disordered" evidence="2">
    <location>
        <begin position="272"/>
        <end position="295"/>
    </location>
</feature>
<evidence type="ECO:0000259" key="4">
    <source>
        <dbReference type="PROSITE" id="PS50245"/>
    </source>
</evidence>
<dbReference type="OMA" id="DADHIRI"/>
<dbReference type="InterPro" id="IPR036859">
    <property type="entry name" value="CAP-Gly_dom_sf"/>
</dbReference>
<feature type="compositionally biased region" description="Low complexity" evidence="2">
    <location>
        <begin position="377"/>
        <end position="397"/>
    </location>
</feature>
<dbReference type="Pfam" id="PF01302">
    <property type="entry name" value="CAP_GLY"/>
    <property type="match status" value="1"/>
</dbReference>
<feature type="compositionally biased region" description="Polar residues" evidence="2">
    <location>
        <begin position="17"/>
        <end position="43"/>
    </location>
</feature>
<dbReference type="Gene3D" id="1.10.238.10">
    <property type="entry name" value="EF-hand"/>
    <property type="match status" value="1"/>
</dbReference>
<dbReference type="GO" id="GO:0005509">
    <property type="term" value="F:calcium ion binding"/>
    <property type="evidence" value="ECO:0007669"/>
    <property type="project" value="InterPro"/>
</dbReference>
<dbReference type="PROSITE" id="PS50096">
    <property type="entry name" value="IQ"/>
    <property type="match status" value="2"/>
</dbReference>
<proteinExistence type="predicted"/>
<dbReference type="EMBL" id="CH991544">
    <property type="protein sequence ID" value="EDQ92073.1"/>
    <property type="molecule type" value="Genomic_DNA"/>
</dbReference>
<dbReference type="GeneID" id="5888803"/>
<dbReference type="InParanoid" id="A9USB8"/>
<dbReference type="InterPro" id="IPR011992">
    <property type="entry name" value="EF-hand-dom_pair"/>
</dbReference>
<dbReference type="PROSITE" id="PS50222">
    <property type="entry name" value="EF_HAND_2"/>
    <property type="match status" value="2"/>
</dbReference>
<evidence type="ECO:0000259" key="3">
    <source>
        <dbReference type="PROSITE" id="PS50222"/>
    </source>
</evidence>
<feature type="domain" description="EF-hand" evidence="3">
    <location>
        <begin position="620"/>
        <end position="655"/>
    </location>
</feature>
<evidence type="ECO:0000313" key="6">
    <source>
        <dbReference type="Proteomes" id="UP000001357"/>
    </source>
</evidence>
<dbReference type="InterPro" id="IPR018247">
    <property type="entry name" value="EF_Hand_1_Ca_BS"/>
</dbReference>
<dbReference type="Pfam" id="PF00612">
    <property type="entry name" value="IQ"/>
    <property type="match status" value="2"/>
</dbReference>
<protein>
    <recommendedName>
        <fullName evidence="7">Calmodulin</fullName>
    </recommendedName>
</protein>
<dbReference type="PROSITE" id="PS00018">
    <property type="entry name" value="EF_HAND_1"/>
    <property type="match status" value="2"/>
</dbReference>
<sequence>MDPLPPTTLDMGAMSRSLPTSRGTMRKFNSSSTLPSLRRGNTSRIRRHHRSKSLELPAWEPATSLHSASPNGPIVNSNGCRCASCIAIARQNKAREHQHQLLASIDEPPFRVGERVLLTEDRTGVVKWIGRLRSDYTGSPVHVGVHLDEAIGTHDGIIRGKRYFRCPHNHGVFVQLKDVLLAKNRFAFNYRIINREGLAQVGTLHVSESPSPTKDISPFASPPRQASARRKERQESHLLPSHPSTLSLLSLAGEDADHIRIASSRALSGASVKRMSSSARVNASRSTRGGARPPSLFAFAEEKSSIRASHPPSAASAQRLQTTKKLLDAYRRGQELLAEDPEILTRLPTSRPHELWTNSSLASAKPSLHTPAHSQFASKPSSAHSRSRSKPSSGPSPANIPGALVQTPVDYTPHASALASRQHSTAADDTGATFFEASGVSEPRCAEPPAPVPDQAIAAVPGQEPSLENQRRTSAIKIQAAYRGHQARKEASRRRAARRASQIEPVWPDDPALSLLEANATKIQAAFRGYRARKHLSRNYDENAAPLSSVLASPAKADAASTEELDNVLRQAGAHANAADAIFDRLIQETFLQADLDGDGSLDAMEFASLMASPALNLVLDDEQAAQVMQAVDLDDNGRLEWAEFVPLMRPLLTRIFADKAPSESWVEIYSRERGDVIYLERATGRVEVQLPPSATLYYPSIYQRPRDDFERLALTTFLAADRLGRGYLLPEEFVGILRAPELGLGLSREEEQYYYDASGIADSGYLDYTVFAWLLKQVCARVYLSHAPPGPEWVHVISDDFGVKYYHRVSGESRDDAPKHYATLHSL</sequence>
<dbReference type="InterPro" id="IPR000938">
    <property type="entry name" value="CAP-Gly_domain"/>
</dbReference>
<name>A9USB8_MONBE</name>
<dbReference type="SMART" id="SM00015">
    <property type="entry name" value="IQ"/>
    <property type="match status" value="2"/>
</dbReference>
<evidence type="ECO:0000256" key="1">
    <source>
        <dbReference type="ARBA" id="ARBA00022837"/>
    </source>
</evidence>
<dbReference type="AlphaFoldDB" id="A9USB8"/>
<dbReference type="InterPro" id="IPR002048">
    <property type="entry name" value="EF_hand_dom"/>
</dbReference>
<dbReference type="Gene3D" id="1.20.5.190">
    <property type="match status" value="1"/>
</dbReference>
<dbReference type="SMART" id="SM01052">
    <property type="entry name" value="CAP_GLY"/>
    <property type="match status" value="1"/>
</dbReference>
<evidence type="ECO:0000256" key="2">
    <source>
        <dbReference type="SAM" id="MobiDB-lite"/>
    </source>
</evidence>
<dbReference type="Gene3D" id="2.30.30.190">
    <property type="entry name" value="CAP Gly-rich-like domain"/>
    <property type="match status" value="1"/>
</dbReference>
<dbReference type="KEGG" id="mbr:MONBRDRAFT_35873"/>
<feature type="domain" description="EF-hand" evidence="3">
    <location>
        <begin position="582"/>
        <end position="617"/>
    </location>
</feature>
<feature type="region of interest" description="Disordered" evidence="2">
    <location>
        <begin position="364"/>
        <end position="406"/>
    </location>
</feature>
<keyword evidence="1" id="KW-0106">Calcium</keyword>
<feature type="domain" description="CAP-Gly" evidence="4">
    <location>
        <begin position="143"/>
        <end position="175"/>
    </location>
</feature>
<keyword evidence="6" id="KW-1185">Reference proteome</keyword>
<dbReference type="Pfam" id="PF13499">
    <property type="entry name" value="EF-hand_7"/>
    <property type="match status" value="1"/>
</dbReference>
<dbReference type="SMART" id="SM00054">
    <property type="entry name" value="EFh"/>
    <property type="match status" value="2"/>
</dbReference>
<feature type="region of interest" description="Disordered" evidence="2">
    <location>
        <begin position="1"/>
        <end position="56"/>
    </location>
</feature>
<reference evidence="5 6" key="1">
    <citation type="journal article" date="2008" name="Nature">
        <title>The genome of the choanoflagellate Monosiga brevicollis and the origin of metazoans.</title>
        <authorList>
            <consortium name="JGI Sequencing"/>
            <person name="King N."/>
            <person name="Westbrook M.J."/>
            <person name="Young S.L."/>
            <person name="Kuo A."/>
            <person name="Abedin M."/>
            <person name="Chapman J."/>
            <person name="Fairclough S."/>
            <person name="Hellsten U."/>
            <person name="Isogai Y."/>
            <person name="Letunic I."/>
            <person name="Marr M."/>
            <person name="Pincus D."/>
            <person name="Putnam N."/>
            <person name="Rokas A."/>
            <person name="Wright K.J."/>
            <person name="Zuzow R."/>
            <person name="Dirks W."/>
            <person name="Good M."/>
            <person name="Goodstein D."/>
            <person name="Lemons D."/>
            <person name="Li W."/>
            <person name="Lyons J.B."/>
            <person name="Morris A."/>
            <person name="Nichols S."/>
            <person name="Richter D.J."/>
            <person name="Salamov A."/>
            <person name="Bork P."/>
            <person name="Lim W.A."/>
            <person name="Manning G."/>
            <person name="Miller W.T."/>
            <person name="McGinnis W."/>
            <person name="Shapiro H."/>
            <person name="Tjian R."/>
            <person name="Grigoriev I.V."/>
            <person name="Rokhsar D."/>
        </authorList>
    </citation>
    <scope>NUCLEOTIDE SEQUENCE [LARGE SCALE GENOMIC DNA]</scope>
    <source>
        <strain evidence="6">MX1 / ATCC 50154</strain>
    </source>
</reference>
<dbReference type="PROSITE" id="PS50245">
    <property type="entry name" value="CAP_GLY_2"/>
    <property type="match status" value="1"/>
</dbReference>
<dbReference type="Proteomes" id="UP000001357">
    <property type="component" value="Unassembled WGS sequence"/>
</dbReference>
<organism evidence="5 6">
    <name type="scientific">Monosiga brevicollis</name>
    <name type="common">Choanoflagellate</name>
    <dbReference type="NCBI Taxonomy" id="81824"/>
    <lineage>
        <taxon>Eukaryota</taxon>
        <taxon>Choanoflagellata</taxon>
        <taxon>Craspedida</taxon>
        <taxon>Salpingoecidae</taxon>
        <taxon>Monosiga</taxon>
    </lineage>
</organism>